<accession>A0A0J9XLD6</accession>
<evidence type="ECO:0000313" key="7">
    <source>
        <dbReference type="Proteomes" id="UP000242525"/>
    </source>
</evidence>
<evidence type="ECO:0000256" key="3">
    <source>
        <dbReference type="ARBA" id="ARBA00023274"/>
    </source>
</evidence>
<comment type="caution">
    <text evidence="6">The sequence shown here is derived from an EMBL/GenBank/DDBJ whole genome shotgun (WGS) entry which is preliminary data.</text>
</comment>
<dbReference type="AlphaFoldDB" id="A0A0J9XLD6"/>
<dbReference type="GO" id="GO:0005840">
    <property type="term" value="C:ribosome"/>
    <property type="evidence" value="ECO:0007669"/>
    <property type="project" value="UniProtKB-KW"/>
</dbReference>
<evidence type="ECO:0000313" key="6">
    <source>
        <dbReference type="EMBL" id="CDO58036.1"/>
    </source>
</evidence>
<protein>
    <recommendedName>
        <fullName evidence="4">Large ribosomal subunit protein uL4m</fullName>
    </recommendedName>
</protein>
<dbReference type="Gene3D" id="3.40.1370.10">
    <property type="match status" value="1"/>
</dbReference>
<keyword evidence="7" id="KW-1185">Reference proteome</keyword>
<name>A0A0J9XLD6_GEOCN</name>
<proteinExistence type="inferred from homology"/>
<keyword evidence="3" id="KW-0687">Ribonucleoprotein</keyword>
<comment type="similarity">
    <text evidence="1">Belongs to the universal ribosomal protein uL4 family.</text>
</comment>
<dbReference type="Proteomes" id="UP000242525">
    <property type="component" value="Unassembled WGS sequence"/>
</dbReference>
<dbReference type="GO" id="GO:1990904">
    <property type="term" value="C:ribonucleoprotein complex"/>
    <property type="evidence" value="ECO:0007669"/>
    <property type="project" value="UniProtKB-KW"/>
</dbReference>
<reference evidence="6" key="1">
    <citation type="submission" date="2014-03" db="EMBL/GenBank/DDBJ databases">
        <authorList>
            <person name="Casaregola S."/>
        </authorList>
    </citation>
    <scope>NUCLEOTIDE SEQUENCE [LARGE SCALE GENOMIC DNA]</scope>
    <source>
        <strain evidence="6">CLIB 918</strain>
    </source>
</reference>
<dbReference type="InterPro" id="IPR023574">
    <property type="entry name" value="Ribosomal_uL4_dom_sf"/>
</dbReference>
<dbReference type="Pfam" id="PF00573">
    <property type="entry name" value="Ribosomal_L4"/>
    <property type="match status" value="1"/>
</dbReference>
<evidence type="ECO:0000256" key="2">
    <source>
        <dbReference type="ARBA" id="ARBA00022980"/>
    </source>
</evidence>
<evidence type="ECO:0000256" key="5">
    <source>
        <dbReference type="SAM" id="MobiDB-lite"/>
    </source>
</evidence>
<dbReference type="InterPro" id="IPR002136">
    <property type="entry name" value="Ribosomal_uL4"/>
</dbReference>
<feature type="region of interest" description="Disordered" evidence="5">
    <location>
        <begin position="91"/>
        <end position="133"/>
    </location>
</feature>
<keyword evidence="2 6" id="KW-0689">Ribosomal protein</keyword>
<organism evidence="6 7">
    <name type="scientific">Geotrichum candidum</name>
    <name type="common">Oospora lactis</name>
    <name type="synonym">Dipodascus geotrichum</name>
    <dbReference type="NCBI Taxonomy" id="1173061"/>
    <lineage>
        <taxon>Eukaryota</taxon>
        <taxon>Fungi</taxon>
        <taxon>Dikarya</taxon>
        <taxon>Ascomycota</taxon>
        <taxon>Saccharomycotina</taxon>
        <taxon>Dipodascomycetes</taxon>
        <taxon>Dipodascales</taxon>
        <taxon>Dipodascaceae</taxon>
        <taxon>Geotrichum</taxon>
    </lineage>
</organism>
<evidence type="ECO:0000256" key="4">
    <source>
        <dbReference type="ARBA" id="ARBA00040565"/>
    </source>
</evidence>
<feature type="compositionally biased region" description="Basic and acidic residues" evidence="5">
    <location>
        <begin position="118"/>
        <end position="131"/>
    </location>
</feature>
<dbReference type="SUPFAM" id="SSF52166">
    <property type="entry name" value="Ribosomal protein L4"/>
    <property type="match status" value="1"/>
</dbReference>
<dbReference type="PANTHER" id="PTHR10746">
    <property type="entry name" value="50S RIBOSOMAL PROTEIN L4"/>
    <property type="match status" value="1"/>
</dbReference>
<gene>
    <name evidence="6" type="ORF">BN980_GECA32s01594g</name>
</gene>
<dbReference type="InterPro" id="IPR013005">
    <property type="entry name" value="Ribosomal_uL4-like"/>
</dbReference>
<sequence>MFANLLGPRTVARGLATVSKYTPPVVNPPASAMIKSRLAQPPQYKLTTVRSFPSLEPVRLQPVSSTVLGQPLRRDLLWRAVVFEADQARVGSSNTRSRAEMGYSRKKLRPQKGSGRARMGDRGSPTRHDGGRAFARHAPFDWSTGLPRQIYSKAMLTALSHIYEAGNLFVVDGQADFVSGHSNAGDLFVAEHGFADTPVLVIVNEFRENLHNATKDKHPRLEIVSKEVLEVRDLLKAHRVIIEQEAFVYLAEQFQPELPIPTVE</sequence>
<dbReference type="GO" id="GO:0006412">
    <property type="term" value="P:translation"/>
    <property type="evidence" value="ECO:0007669"/>
    <property type="project" value="InterPro"/>
</dbReference>
<evidence type="ECO:0000256" key="1">
    <source>
        <dbReference type="ARBA" id="ARBA00010528"/>
    </source>
</evidence>
<dbReference type="GO" id="GO:0003735">
    <property type="term" value="F:structural constituent of ribosome"/>
    <property type="evidence" value="ECO:0007669"/>
    <property type="project" value="InterPro"/>
</dbReference>
<dbReference type="OrthoDB" id="275876at2759"/>
<dbReference type="EMBL" id="CCBN010000028">
    <property type="protein sequence ID" value="CDO58036.1"/>
    <property type="molecule type" value="Genomic_DNA"/>
</dbReference>
<dbReference type="PANTHER" id="PTHR10746:SF6">
    <property type="entry name" value="LARGE RIBOSOMAL SUBUNIT PROTEIN UL4M"/>
    <property type="match status" value="1"/>
</dbReference>
<dbReference type="STRING" id="1173061.A0A0J9XLD6"/>